<name>A0AAW7MRH6_9BURK</name>
<comment type="caution">
    <text evidence="1">The sequence shown here is derived from an EMBL/GenBank/DDBJ whole genome shotgun (WGS) entry which is preliminary data.</text>
</comment>
<dbReference type="EMBL" id="QAIC01000041">
    <property type="protein sequence ID" value="MDN4575168.1"/>
    <property type="molecule type" value="Genomic_DNA"/>
</dbReference>
<evidence type="ECO:0000313" key="2">
    <source>
        <dbReference type="EMBL" id="MDN4579238.1"/>
    </source>
</evidence>
<evidence type="ECO:0000313" key="1">
    <source>
        <dbReference type="EMBL" id="MDN4575168.1"/>
    </source>
</evidence>
<evidence type="ECO:0000313" key="4">
    <source>
        <dbReference type="Proteomes" id="UP001172791"/>
    </source>
</evidence>
<dbReference type="Proteomes" id="UP001172788">
    <property type="component" value="Unassembled WGS sequence"/>
</dbReference>
<sequence>MQVGPHRPSLAPPSYVHATRILAEIREMEDAVSSSRSTTKAQLHRGKFFYTVLKLPRYC</sequence>
<reference evidence="1" key="1">
    <citation type="submission" date="2018-04" db="EMBL/GenBank/DDBJ databases">
        <authorList>
            <person name="Jy Z."/>
        </authorList>
    </citation>
    <scope>NUCLEOTIDE SEQUENCE</scope>
    <source>
        <strain evidence="2">AS13</strain>
        <strain evidence="1">LA18</strain>
    </source>
</reference>
<evidence type="ECO:0000313" key="3">
    <source>
        <dbReference type="Proteomes" id="UP001172788"/>
    </source>
</evidence>
<proteinExistence type="predicted"/>
<dbReference type="EMBL" id="QAID01000042">
    <property type="protein sequence ID" value="MDN4579238.1"/>
    <property type="molecule type" value="Genomic_DNA"/>
</dbReference>
<protein>
    <submittedName>
        <fullName evidence="1">Uncharacterized protein</fullName>
    </submittedName>
</protein>
<dbReference type="Proteomes" id="UP001172791">
    <property type="component" value="Unassembled WGS sequence"/>
</dbReference>
<keyword evidence="3" id="KW-1185">Reference proteome</keyword>
<gene>
    <name evidence="1" type="ORF">DBA34_18140</name>
    <name evidence="2" type="ORF">DBB29_14050</name>
</gene>
<organism evidence="1 4">
    <name type="scientific">Pandoraea cepalis</name>
    <dbReference type="NCBI Taxonomy" id="2508294"/>
    <lineage>
        <taxon>Bacteria</taxon>
        <taxon>Pseudomonadati</taxon>
        <taxon>Pseudomonadota</taxon>
        <taxon>Betaproteobacteria</taxon>
        <taxon>Burkholderiales</taxon>
        <taxon>Burkholderiaceae</taxon>
        <taxon>Pandoraea</taxon>
    </lineage>
</organism>
<dbReference type="AlphaFoldDB" id="A0AAW7MRH6"/>
<accession>A0AAW7MRH6</accession>